<sequence>MDFTIQFDPVKCARNVRDRNLSFEAARQFDWSTAALLEDARNEYPERRFIAVGYLNARLHVMCFTPISGGIRVISFRKANSREARDHDKPLTLDR</sequence>
<evidence type="ECO:0008006" key="3">
    <source>
        <dbReference type="Google" id="ProtNLM"/>
    </source>
</evidence>
<keyword evidence="2" id="KW-1185">Reference proteome</keyword>
<dbReference type="EMBL" id="CABPRZ010000012">
    <property type="protein sequence ID" value="VVE20765.1"/>
    <property type="molecule type" value="Genomic_DNA"/>
</dbReference>
<reference evidence="1 2" key="1">
    <citation type="submission" date="2019-08" db="EMBL/GenBank/DDBJ databases">
        <authorList>
            <person name="Peeters C."/>
        </authorList>
    </citation>
    <scope>NUCLEOTIDE SEQUENCE [LARGE SCALE GENOMIC DNA]</scope>
    <source>
        <strain evidence="1 2">LMG 30175</strain>
    </source>
</reference>
<dbReference type="AlphaFoldDB" id="A0A5E4WCI5"/>
<evidence type="ECO:0000313" key="1">
    <source>
        <dbReference type="EMBL" id="VVE20765.1"/>
    </source>
</evidence>
<proteinExistence type="predicted"/>
<dbReference type="Pfam" id="PF04365">
    <property type="entry name" value="BrnT_toxin"/>
    <property type="match status" value="1"/>
</dbReference>
<evidence type="ECO:0000313" key="2">
    <source>
        <dbReference type="Proteomes" id="UP000414233"/>
    </source>
</evidence>
<gene>
    <name evidence="1" type="ORF">PTE30175_03041</name>
</gene>
<name>A0A5E4WCI5_9BURK</name>
<dbReference type="RefSeq" id="WP_150697891.1">
    <property type="nucleotide sequence ID" value="NZ_CABPRZ010000012.1"/>
</dbReference>
<dbReference type="InterPro" id="IPR038573">
    <property type="entry name" value="BrnT_sf"/>
</dbReference>
<dbReference type="OrthoDB" id="9798158at2"/>
<protein>
    <recommendedName>
        <fullName evidence="3">BrnT family toxin</fullName>
    </recommendedName>
</protein>
<dbReference type="Proteomes" id="UP000414233">
    <property type="component" value="Unassembled WGS sequence"/>
</dbReference>
<dbReference type="Gene3D" id="3.10.450.530">
    <property type="entry name" value="Ribonuclease toxin, BrnT, of type II toxin-antitoxin system"/>
    <property type="match status" value="1"/>
</dbReference>
<organism evidence="1 2">
    <name type="scientific">Pandoraea terrae</name>
    <dbReference type="NCBI Taxonomy" id="1537710"/>
    <lineage>
        <taxon>Bacteria</taxon>
        <taxon>Pseudomonadati</taxon>
        <taxon>Pseudomonadota</taxon>
        <taxon>Betaproteobacteria</taxon>
        <taxon>Burkholderiales</taxon>
        <taxon>Burkholderiaceae</taxon>
        <taxon>Pandoraea</taxon>
    </lineage>
</organism>
<dbReference type="InterPro" id="IPR007460">
    <property type="entry name" value="BrnT_toxin"/>
</dbReference>
<accession>A0A5E4WCI5</accession>